<comment type="catalytic activity">
    <reaction evidence="1 11">
        <text>Hydrolysis of terminal, non-reducing beta-D-glucosyl residues with release of beta-D-glucose.</text>
        <dbReference type="EC" id="3.2.1.21"/>
    </reaction>
</comment>
<comment type="caution">
    <text evidence="12">The sequence shown here is derived from an EMBL/GenBank/DDBJ whole genome shotgun (WGS) entry which is preliminary data.</text>
</comment>
<dbReference type="InterPro" id="IPR017736">
    <property type="entry name" value="Glyco_hydro_1_beta-glucosidase"/>
</dbReference>
<evidence type="ECO:0000256" key="2">
    <source>
        <dbReference type="ARBA" id="ARBA00010838"/>
    </source>
</evidence>
<keyword evidence="8" id="KW-0624">Polysaccharide degradation</keyword>
<dbReference type="PROSITE" id="PS00653">
    <property type="entry name" value="GLYCOSYL_HYDROL_F1_2"/>
    <property type="match status" value="1"/>
</dbReference>
<dbReference type="InterPro" id="IPR033132">
    <property type="entry name" value="GH_1_N_CS"/>
</dbReference>
<evidence type="ECO:0000256" key="6">
    <source>
        <dbReference type="ARBA" id="ARBA00023277"/>
    </source>
</evidence>
<evidence type="ECO:0000256" key="4">
    <source>
        <dbReference type="ARBA" id="ARBA00022801"/>
    </source>
</evidence>
<dbReference type="GO" id="GO:0008422">
    <property type="term" value="F:beta-glucosidase activity"/>
    <property type="evidence" value="ECO:0007669"/>
    <property type="project" value="UniProtKB-EC"/>
</dbReference>
<accession>A0A4Q7KIB2</accession>
<dbReference type="InterPro" id="IPR001360">
    <property type="entry name" value="Glyco_hydro_1"/>
</dbReference>
<dbReference type="InterPro" id="IPR017853">
    <property type="entry name" value="GH"/>
</dbReference>
<protein>
    <recommendedName>
        <fullName evidence="3 11">Beta-glucosidase</fullName>
        <ecNumber evidence="3 11">3.2.1.21</ecNumber>
    </recommendedName>
</protein>
<feature type="active site" description="Proton donor" evidence="9">
    <location>
        <position position="165"/>
    </location>
</feature>
<comment type="similarity">
    <text evidence="2 11">Belongs to the glycosyl hydrolase 1 family.</text>
</comment>
<dbReference type="AlphaFoldDB" id="A0A4Q7KIB2"/>
<dbReference type="Gene3D" id="3.20.20.80">
    <property type="entry name" value="Glycosidases"/>
    <property type="match status" value="1"/>
</dbReference>
<sequence length="454" mass="49826">MPQEFPPDFLWGVASASYQIEGAVTEGGRGPSIWDTFTAQPGRIKNGDTGAVACDHYHRYREDVALMADLGVDSYRFSLAWPRILPSGSGQVNPAGLDFYDRLIDELLAAGIKPAVTLFHWDLPQALQDQGGWESRDTAYRLADYATIAAERFADRVHLWMPLNEPVVVTMFGHAVGAHAPGRELGFGALTVAHNLLLGHGLATRALRAAGASNIGIASNHTPTWPASDSEQDRAAADAYDTLVNWTFADPILRGEYPDPLITAAMPDTVADDLEIISTPLDWFGINYYQPALVGEPGGGTADSPVLEGARLPEGLPFEPRTITGYPTTGFGWAVVPDGLREILVTFKNRYGDALPPVYVTESGCSYPDTVDADGRVRDQERITYHDGHLRAVARAIESGVDVRGYFAWSIVDNFEWAEGYGQRFGLVHVDYETQARTPKDSFHWYRELITRGR</sequence>
<proteinExistence type="inferred from homology"/>
<gene>
    <name evidence="12" type="ORF">EV193_11114</name>
</gene>
<dbReference type="EMBL" id="SGWQ01000011">
    <property type="protein sequence ID" value="RZS32638.1"/>
    <property type="molecule type" value="Genomic_DNA"/>
</dbReference>
<evidence type="ECO:0000256" key="10">
    <source>
        <dbReference type="PIRSR" id="PIRSR617736-2"/>
    </source>
</evidence>
<evidence type="ECO:0000256" key="3">
    <source>
        <dbReference type="ARBA" id="ARBA00012744"/>
    </source>
</evidence>
<dbReference type="Pfam" id="PF00232">
    <property type="entry name" value="Glyco_hydro_1"/>
    <property type="match status" value="1"/>
</dbReference>
<dbReference type="Proteomes" id="UP000294257">
    <property type="component" value="Unassembled WGS sequence"/>
</dbReference>
<evidence type="ECO:0000313" key="12">
    <source>
        <dbReference type="EMBL" id="RZS32638.1"/>
    </source>
</evidence>
<evidence type="ECO:0000256" key="11">
    <source>
        <dbReference type="RuleBase" id="RU361175"/>
    </source>
</evidence>
<dbReference type="SUPFAM" id="SSF51445">
    <property type="entry name" value="(Trans)glycosidases"/>
    <property type="match status" value="1"/>
</dbReference>
<evidence type="ECO:0000256" key="7">
    <source>
        <dbReference type="ARBA" id="ARBA00023295"/>
    </source>
</evidence>
<feature type="binding site" evidence="10">
    <location>
        <position position="19"/>
    </location>
    <ligand>
        <name>substrate</name>
    </ligand>
</feature>
<feature type="binding site" evidence="10">
    <location>
        <begin position="416"/>
        <end position="417"/>
    </location>
    <ligand>
        <name>substrate</name>
    </ligand>
</feature>
<evidence type="ECO:0000256" key="5">
    <source>
        <dbReference type="ARBA" id="ARBA00023001"/>
    </source>
</evidence>
<reference evidence="12 13" key="1">
    <citation type="submission" date="2019-02" db="EMBL/GenBank/DDBJ databases">
        <title>Genomic Encyclopedia of Type Strains, Phase IV (KMG-IV): sequencing the most valuable type-strain genomes for metagenomic binning, comparative biology and taxonomic classification.</title>
        <authorList>
            <person name="Goeker M."/>
        </authorList>
    </citation>
    <scope>NUCLEOTIDE SEQUENCE [LARGE SCALE GENOMIC DNA]</scope>
    <source>
        <strain evidence="12 13">DSM 101727</strain>
    </source>
</reference>
<dbReference type="GO" id="GO:0030245">
    <property type="term" value="P:cellulose catabolic process"/>
    <property type="evidence" value="ECO:0007669"/>
    <property type="project" value="UniProtKB-KW"/>
</dbReference>
<evidence type="ECO:0000256" key="9">
    <source>
        <dbReference type="PIRSR" id="PIRSR617736-1"/>
    </source>
</evidence>
<dbReference type="GO" id="GO:0005829">
    <property type="term" value="C:cytosol"/>
    <property type="evidence" value="ECO:0007669"/>
    <property type="project" value="TreeGrafter"/>
</dbReference>
<evidence type="ECO:0000313" key="13">
    <source>
        <dbReference type="Proteomes" id="UP000294257"/>
    </source>
</evidence>
<dbReference type="NCBIfam" id="TIGR03356">
    <property type="entry name" value="BGL"/>
    <property type="match status" value="1"/>
</dbReference>
<dbReference type="PANTHER" id="PTHR10353">
    <property type="entry name" value="GLYCOSYL HYDROLASE"/>
    <property type="match status" value="1"/>
</dbReference>
<feature type="binding site" evidence="10">
    <location>
        <position position="289"/>
    </location>
    <ligand>
        <name>substrate</name>
    </ligand>
</feature>
<name>A0A4Q7KIB2_9PSEU</name>
<keyword evidence="6" id="KW-0119">Carbohydrate metabolism</keyword>
<evidence type="ECO:0000256" key="1">
    <source>
        <dbReference type="ARBA" id="ARBA00000448"/>
    </source>
</evidence>
<dbReference type="EC" id="3.2.1.21" evidence="3 11"/>
<organism evidence="12 13">
    <name type="scientific">Herbihabitans rhizosphaerae</name>
    <dbReference type="NCBI Taxonomy" id="1872711"/>
    <lineage>
        <taxon>Bacteria</taxon>
        <taxon>Bacillati</taxon>
        <taxon>Actinomycetota</taxon>
        <taxon>Actinomycetes</taxon>
        <taxon>Pseudonocardiales</taxon>
        <taxon>Pseudonocardiaceae</taxon>
        <taxon>Herbihabitans</taxon>
    </lineage>
</organism>
<keyword evidence="13" id="KW-1185">Reference proteome</keyword>
<feature type="binding site" evidence="10">
    <location>
        <position position="164"/>
    </location>
    <ligand>
        <name>substrate</name>
    </ligand>
</feature>
<keyword evidence="7 11" id="KW-0326">Glycosidase</keyword>
<feature type="binding site" evidence="10">
    <location>
        <position position="409"/>
    </location>
    <ligand>
        <name>substrate</name>
    </ligand>
</feature>
<dbReference type="PANTHER" id="PTHR10353:SF36">
    <property type="entry name" value="LP05116P"/>
    <property type="match status" value="1"/>
</dbReference>
<keyword evidence="4 11" id="KW-0378">Hydrolase</keyword>
<keyword evidence="5" id="KW-0136">Cellulose degradation</keyword>
<dbReference type="FunFam" id="3.20.20.80:FF:000004">
    <property type="entry name" value="Beta-glucosidase 6-phospho-beta-glucosidase"/>
    <property type="match status" value="1"/>
</dbReference>
<feature type="active site" description="Nucleophile" evidence="9">
    <location>
        <position position="362"/>
    </location>
</feature>
<feature type="binding site" evidence="10">
    <location>
        <position position="120"/>
    </location>
    <ligand>
        <name>substrate</name>
    </ligand>
</feature>
<evidence type="ECO:0000256" key="8">
    <source>
        <dbReference type="ARBA" id="ARBA00023326"/>
    </source>
</evidence>
<dbReference type="PRINTS" id="PR00131">
    <property type="entry name" value="GLHYDRLASE1"/>
</dbReference>